<evidence type="ECO:0000256" key="1">
    <source>
        <dbReference type="SAM" id="MobiDB-lite"/>
    </source>
</evidence>
<gene>
    <name evidence="2" type="ORF">H6P81_003186</name>
</gene>
<name>A0AAV7FC27_ARIFI</name>
<evidence type="ECO:0000313" key="3">
    <source>
        <dbReference type="Proteomes" id="UP000825729"/>
    </source>
</evidence>
<dbReference type="EMBL" id="JAINDJ010000002">
    <property type="protein sequence ID" value="KAG9458678.1"/>
    <property type="molecule type" value="Genomic_DNA"/>
</dbReference>
<reference evidence="2 3" key="1">
    <citation type="submission" date="2021-07" db="EMBL/GenBank/DDBJ databases">
        <title>The Aristolochia fimbriata genome: insights into angiosperm evolution, floral development and chemical biosynthesis.</title>
        <authorList>
            <person name="Jiao Y."/>
        </authorList>
    </citation>
    <scope>NUCLEOTIDE SEQUENCE [LARGE SCALE GENOMIC DNA]</scope>
    <source>
        <strain evidence="2">IBCAS-2021</strain>
        <tissue evidence="2">Leaf</tissue>
    </source>
</reference>
<evidence type="ECO:0000313" key="2">
    <source>
        <dbReference type="EMBL" id="KAG9458678.1"/>
    </source>
</evidence>
<accession>A0AAV7FC27</accession>
<feature type="region of interest" description="Disordered" evidence="1">
    <location>
        <begin position="1"/>
        <end position="62"/>
    </location>
</feature>
<organism evidence="2 3">
    <name type="scientific">Aristolochia fimbriata</name>
    <name type="common">White veined hardy Dutchman's pipe vine</name>
    <dbReference type="NCBI Taxonomy" id="158543"/>
    <lineage>
        <taxon>Eukaryota</taxon>
        <taxon>Viridiplantae</taxon>
        <taxon>Streptophyta</taxon>
        <taxon>Embryophyta</taxon>
        <taxon>Tracheophyta</taxon>
        <taxon>Spermatophyta</taxon>
        <taxon>Magnoliopsida</taxon>
        <taxon>Magnoliidae</taxon>
        <taxon>Piperales</taxon>
        <taxon>Aristolochiaceae</taxon>
        <taxon>Aristolochia</taxon>
    </lineage>
</organism>
<dbReference type="AlphaFoldDB" id="A0AAV7FC27"/>
<keyword evidence="3" id="KW-1185">Reference proteome</keyword>
<comment type="caution">
    <text evidence="2">The sequence shown here is derived from an EMBL/GenBank/DDBJ whole genome shotgun (WGS) entry which is preliminary data.</text>
</comment>
<proteinExistence type="predicted"/>
<sequence length="96" mass="10474">MLGKAVLSSSSSCPSPSLPPFPAESETNKVARKRPVSVSSQVLSPRAPSIGETSTREERKALMPDSEAASYFTRTWSSIAKQGSNFRWLLSSKVWE</sequence>
<protein>
    <submittedName>
        <fullName evidence="2">Uncharacterized protein</fullName>
    </submittedName>
</protein>
<dbReference type="Proteomes" id="UP000825729">
    <property type="component" value="Unassembled WGS sequence"/>
</dbReference>